<comment type="caution">
    <text evidence="2">The sequence shown here is derived from an EMBL/GenBank/DDBJ whole genome shotgun (WGS) entry which is preliminary data.</text>
</comment>
<proteinExistence type="predicted"/>
<name>X0VK95_9ZZZZ</name>
<feature type="non-terminal residue" evidence="2">
    <location>
        <position position="1"/>
    </location>
</feature>
<feature type="compositionally biased region" description="Low complexity" evidence="1">
    <location>
        <begin position="38"/>
        <end position="48"/>
    </location>
</feature>
<feature type="region of interest" description="Disordered" evidence="1">
    <location>
        <begin position="29"/>
        <end position="48"/>
    </location>
</feature>
<reference evidence="2" key="1">
    <citation type="journal article" date="2014" name="Front. Microbiol.">
        <title>High frequency of phylogenetically diverse reductive dehalogenase-homologous genes in deep subseafloor sedimentary metagenomes.</title>
        <authorList>
            <person name="Kawai M."/>
            <person name="Futagami T."/>
            <person name="Toyoda A."/>
            <person name="Takaki Y."/>
            <person name="Nishi S."/>
            <person name="Hori S."/>
            <person name="Arai W."/>
            <person name="Tsubouchi T."/>
            <person name="Morono Y."/>
            <person name="Uchiyama I."/>
            <person name="Ito T."/>
            <person name="Fujiyama A."/>
            <person name="Inagaki F."/>
            <person name="Takami H."/>
        </authorList>
    </citation>
    <scope>NUCLEOTIDE SEQUENCE</scope>
    <source>
        <strain evidence="2">Expedition CK06-06</strain>
    </source>
</reference>
<accession>X0VK95</accession>
<evidence type="ECO:0000313" key="2">
    <source>
        <dbReference type="EMBL" id="GAG18714.1"/>
    </source>
</evidence>
<sequence>LEEMTKWTDGPGREADWDQITYVYDSDLVTTPPPSLPPSVNLVSLKRK</sequence>
<evidence type="ECO:0000256" key="1">
    <source>
        <dbReference type="SAM" id="MobiDB-lite"/>
    </source>
</evidence>
<protein>
    <submittedName>
        <fullName evidence="2">Uncharacterized protein</fullName>
    </submittedName>
</protein>
<gene>
    <name evidence="2" type="ORF">S01H1_56468</name>
</gene>
<dbReference type="EMBL" id="BARS01036771">
    <property type="protein sequence ID" value="GAG18714.1"/>
    <property type="molecule type" value="Genomic_DNA"/>
</dbReference>
<organism evidence="2">
    <name type="scientific">marine sediment metagenome</name>
    <dbReference type="NCBI Taxonomy" id="412755"/>
    <lineage>
        <taxon>unclassified sequences</taxon>
        <taxon>metagenomes</taxon>
        <taxon>ecological metagenomes</taxon>
    </lineage>
</organism>
<dbReference type="AlphaFoldDB" id="X0VK95"/>